<evidence type="ECO:0000256" key="2">
    <source>
        <dbReference type="ARBA" id="ARBA00023125"/>
    </source>
</evidence>
<dbReference type="InterPro" id="IPR036390">
    <property type="entry name" value="WH_DNA-bd_sf"/>
</dbReference>
<dbReference type="PROSITE" id="PS50949">
    <property type="entry name" value="HTH_GNTR"/>
    <property type="match status" value="1"/>
</dbReference>
<keyword evidence="2" id="KW-0238">DNA-binding</keyword>
<keyword evidence="1" id="KW-0805">Transcription regulation</keyword>
<feature type="domain" description="HTH gntR-type" evidence="4">
    <location>
        <begin position="34"/>
        <end position="102"/>
    </location>
</feature>
<dbReference type="InterPro" id="IPR000524">
    <property type="entry name" value="Tscrpt_reg_HTH_GntR"/>
</dbReference>
<dbReference type="Pfam" id="PF07729">
    <property type="entry name" value="FCD"/>
    <property type="match status" value="1"/>
</dbReference>
<dbReference type="EMBL" id="BSFQ01000005">
    <property type="protein sequence ID" value="GLL10630.1"/>
    <property type="molecule type" value="Genomic_DNA"/>
</dbReference>
<dbReference type="SMART" id="SM00345">
    <property type="entry name" value="HTH_GNTR"/>
    <property type="match status" value="1"/>
</dbReference>
<dbReference type="PANTHER" id="PTHR43537:SF24">
    <property type="entry name" value="GLUCONATE OPERON TRANSCRIPTIONAL REPRESSOR"/>
    <property type="match status" value="1"/>
</dbReference>
<keyword evidence="6" id="KW-1185">Reference proteome</keyword>
<evidence type="ECO:0000256" key="3">
    <source>
        <dbReference type="ARBA" id="ARBA00023163"/>
    </source>
</evidence>
<protein>
    <recommendedName>
        <fullName evidence="4">HTH gntR-type domain-containing protein</fullName>
    </recommendedName>
</protein>
<dbReference type="InterPro" id="IPR008920">
    <property type="entry name" value="TF_FadR/GntR_C"/>
</dbReference>
<evidence type="ECO:0000259" key="4">
    <source>
        <dbReference type="PROSITE" id="PS50949"/>
    </source>
</evidence>
<dbReference type="SUPFAM" id="SSF48008">
    <property type="entry name" value="GntR ligand-binding domain-like"/>
    <property type="match status" value="1"/>
</dbReference>
<dbReference type="GO" id="GO:0003677">
    <property type="term" value="F:DNA binding"/>
    <property type="evidence" value="ECO:0007669"/>
    <property type="project" value="UniProtKB-KW"/>
</dbReference>
<dbReference type="InterPro" id="IPR036388">
    <property type="entry name" value="WH-like_DNA-bd_sf"/>
</dbReference>
<proteinExistence type="predicted"/>
<dbReference type="AlphaFoldDB" id="A0A9W6NUT8"/>
<dbReference type="Pfam" id="PF00392">
    <property type="entry name" value="GntR"/>
    <property type="match status" value="1"/>
</dbReference>
<comment type="caution">
    <text evidence="5">The sequence shown here is derived from an EMBL/GenBank/DDBJ whole genome shotgun (WGS) entry which is preliminary data.</text>
</comment>
<evidence type="ECO:0000313" key="6">
    <source>
        <dbReference type="Proteomes" id="UP001143463"/>
    </source>
</evidence>
<name>A0A9W6NUT8_9PSEU</name>
<dbReference type="Proteomes" id="UP001143463">
    <property type="component" value="Unassembled WGS sequence"/>
</dbReference>
<dbReference type="RefSeq" id="WP_156067164.1">
    <property type="nucleotide sequence ID" value="NZ_BAAAUZ010000002.1"/>
</dbReference>
<dbReference type="SMART" id="SM00895">
    <property type="entry name" value="FCD"/>
    <property type="match status" value="1"/>
</dbReference>
<evidence type="ECO:0000256" key="1">
    <source>
        <dbReference type="ARBA" id="ARBA00023015"/>
    </source>
</evidence>
<gene>
    <name evidence="5" type="ORF">GCM10017577_17700</name>
</gene>
<keyword evidence="3" id="KW-0804">Transcription</keyword>
<dbReference type="GO" id="GO:0003700">
    <property type="term" value="F:DNA-binding transcription factor activity"/>
    <property type="evidence" value="ECO:0007669"/>
    <property type="project" value="InterPro"/>
</dbReference>
<dbReference type="PANTHER" id="PTHR43537">
    <property type="entry name" value="TRANSCRIPTIONAL REGULATOR, GNTR FAMILY"/>
    <property type="match status" value="1"/>
</dbReference>
<reference evidence="5" key="1">
    <citation type="journal article" date="2014" name="Int. J. Syst. Evol. Microbiol.">
        <title>Complete genome sequence of Corynebacterium casei LMG S-19264T (=DSM 44701T), isolated from a smear-ripened cheese.</title>
        <authorList>
            <consortium name="US DOE Joint Genome Institute (JGI-PGF)"/>
            <person name="Walter F."/>
            <person name="Albersmeier A."/>
            <person name="Kalinowski J."/>
            <person name="Ruckert C."/>
        </authorList>
    </citation>
    <scope>NUCLEOTIDE SEQUENCE</scope>
    <source>
        <strain evidence="5">VKM Ac-1069</strain>
    </source>
</reference>
<evidence type="ECO:0000313" key="5">
    <source>
        <dbReference type="EMBL" id="GLL10630.1"/>
    </source>
</evidence>
<dbReference type="SUPFAM" id="SSF46785">
    <property type="entry name" value="Winged helix' DNA-binding domain"/>
    <property type="match status" value="1"/>
</dbReference>
<organism evidence="5 6">
    <name type="scientific">Pseudonocardia halophobica</name>
    <dbReference type="NCBI Taxonomy" id="29401"/>
    <lineage>
        <taxon>Bacteria</taxon>
        <taxon>Bacillati</taxon>
        <taxon>Actinomycetota</taxon>
        <taxon>Actinomycetes</taxon>
        <taxon>Pseudonocardiales</taxon>
        <taxon>Pseudonocardiaceae</taxon>
        <taxon>Pseudonocardia</taxon>
    </lineage>
</organism>
<sequence>MGASITAVGEDARGATAPDPTAMLATLLGLAEPDSLVSRLTLQLARDIIEGRVEPGETVNSLELSKRFDTSRTPVREALFALEREGLLEIQARRRPRVVARSARQVAEIYGLRAELHALLAQAVAARIDPAGLDQIRGDLAALRAAVESADVDAYFWRNVAFHNRVAVLADNSTTKRMLDSLGLQVLRLRHLTMSLPGRMQVGLHDHERLVLAFEQGDVGLAGALSRSLVLNALRTLQALPAKDFASGY</sequence>
<dbReference type="Gene3D" id="1.10.10.10">
    <property type="entry name" value="Winged helix-like DNA-binding domain superfamily/Winged helix DNA-binding domain"/>
    <property type="match status" value="1"/>
</dbReference>
<reference evidence="5" key="2">
    <citation type="submission" date="2023-01" db="EMBL/GenBank/DDBJ databases">
        <authorList>
            <person name="Sun Q."/>
            <person name="Evtushenko L."/>
        </authorList>
    </citation>
    <scope>NUCLEOTIDE SEQUENCE</scope>
    <source>
        <strain evidence="5">VKM Ac-1069</strain>
    </source>
</reference>
<dbReference type="Gene3D" id="1.20.120.530">
    <property type="entry name" value="GntR ligand-binding domain-like"/>
    <property type="match status" value="1"/>
</dbReference>
<accession>A0A9W6NUT8</accession>
<dbReference type="InterPro" id="IPR011711">
    <property type="entry name" value="GntR_C"/>
</dbReference>